<evidence type="ECO:0000259" key="4">
    <source>
        <dbReference type="Pfam" id="PF13579"/>
    </source>
</evidence>
<dbReference type="EMBL" id="BOPG01000015">
    <property type="protein sequence ID" value="GIJ55223.1"/>
    <property type="molecule type" value="Genomic_DNA"/>
</dbReference>
<accession>A0A8J3Z570</accession>
<feature type="domain" description="Glycosyltransferase subfamily 4-like N-terminal" evidence="4">
    <location>
        <begin position="32"/>
        <end position="197"/>
    </location>
</feature>
<evidence type="ECO:0000256" key="1">
    <source>
        <dbReference type="ARBA" id="ARBA00022676"/>
    </source>
</evidence>
<organism evidence="5 6">
    <name type="scientific">Virgisporangium aurantiacum</name>
    <dbReference type="NCBI Taxonomy" id="175570"/>
    <lineage>
        <taxon>Bacteria</taxon>
        <taxon>Bacillati</taxon>
        <taxon>Actinomycetota</taxon>
        <taxon>Actinomycetes</taxon>
        <taxon>Micromonosporales</taxon>
        <taxon>Micromonosporaceae</taxon>
        <taxon>Virgisporangium</taxon>
    </lineage>
</organism>
<dbReference type="AlphaFoldDB" id="A0A8J3Z570"/>
<name>A0A8J3Z570_9ACTN</name>
<feature type="domain" description="Glycosyl transferase family 1" evidence="3">
    <location>
        <begin position="216"/>
        <end position="366"/>
    </location>
</feature>
<dbReference type="GO" id="GO:0016757">
    <property type="term" value="F:glycosyltransferase activity"/>
    <property type="evidence" value="ECO:0007669"/>
    <property type="project" value="UniProtKB-KW"/>
</dbReference>
<dbReference type="PANTHER" id="PTHR45947">
    <property type="entry name" value="SULFOQUINOVOSYL TRANSFERASE SQD2"/>
    <property type="match status" value="1"/>
</dbReference>
<dbReference type="Pfam" id="PF13579">
    <property type="entry name" value="Glyco_trans_4_4"/>
    <property type="match status" value="1"/>
</dbReference>
<dbReference type="InterPro" id="IPR001296">
    <property type="entry name" value="Glyco_trans_1"/>
</dbReference>
<keyword evidence="2" id="KW-0808">Transferase</keyword>
<sequence>MDVLGKRLPRVLEGKNGVRIVRLANFVTDTSGGLRTALRQLGIGYRAAGHEPVLIVPGATASDEWTPQGRVIALSGPIVPGTGGYRVMVNRFAVRRLLEELAPDRIEVSDRTTLRWTGAWARRAGVPSIMVSHESLRGLARLATGGGRATELAADLVSDRLNRRTADAYDRIVCTTAWAAAEFEKLGATNLRRVPLGVDLEQFHPGRHDPALRADLARDDEILLIHCGRLSPEKQPERSLRALATLRARGVPAVLLVIGTGPRRTAMRTAAARAGLPVRFTDHVADRNHLAALLATADVVLAPGPVETFGLAALEALASGTPVVVSAESALPEVVGDAGRAVAGLGPEYADAIVDLIAVPETQRRASARRRAECFPWSAAASGFLAAHGVAAPAEVVTHQPQGGF</sequence>
<dbReference type="Pfam" id="PF00534">
    <property type="entry name" value="Glycos_transf_1"/>
    <property type="match status" value="1"/>
</dbReference>
<keyword evidence="1 5" id="KW-0328">Glycosyltransferase</keyword>
<keyword evidence="6" id="KW-1185">Reference proteome</keyword>
<evidence type="ECO:0000313" key="5">
    <source>
        <dbReference type="EMBL" id="GIJ55223.1"/>
    </source>
</evidence>
<protein>
    <submittedName>
        <fullName evidence="5">GDP-mannose-dependent alpha-(1-6)-phosphatidylinositol dimannoside mannosyltransferase</fullName>
    </submittedName>
</protein>
<reference evidence="5" key="1">
    <citation type="submission" date="2021-01" db="EMBL/GenBank/DDBJ databases">
        <title>Whole genome shotgun sequence of Virgisporangium aurantiacum NBRC 16421.</title>
        <authorList>
            <person name="Komaki H."/>
            <person name="Tamura T."/>
        </authorList>
    </citation>
    <scope>NUCLEOTIDE SEQUENCE</scope>
    <source>
        <strain evidence="5">NBRC 16421</strain>
    </source>
</reference>
<dbReference type="InterPro" id="IPR050194">
    <property type="entry name" value="Glycosyltransferase_grp1"/>
</dbReference>
<evidence type="ECO:0000313" key="6">
    <source>
        <dbReference type="Proteomes" id="UP000612585"/>
    </source>
</evidence>
<dbReference type="Proteomes" id="UP000612585">
    <property type="component" value="Unassembled WGS sequence"/>
</dbReference>
<proteinExistence type="predicted"/>
<evidence type="ECO:0000256" key="2">
    <source>
        <dbReference type="ARBA" id="ARBA00022679"/>
    </source>
</evidence>
<dbReference type="PANTHER" id="PTHR45947:SF3">
    <property type="entry name" value="SULFOQUINOVOSYL TRANSFERASE SQD2"/>
    <property type="match status" value="1"/>
</dbReference>
<dbReference type="InterPro" id="IPR028098">
    <property type="entry name" value="Glyco_trans_4-like_N"/>
</dbReference>
<dbReference type="SUPFAM" id="SSF53756">
    <property type="entry name" value="UDP-Glycosyltransferase/glycogen phosphorylase"/>
    <property type="match status" value="1"/>
</dbReference>
<dbReference type="GO" id="GO:1901137">
    <property type="term" value="P:carbohydrate derivative biosynthetic process"/>
    <property type="evidence" value="ECO:0007669"/>
    <property type="project" value="UniProtKB-ARBA"/>
</dbReference>
<gene>
    <name evidence="5" type="ORF">Vau01_027390</name>
</gene>
<evidence type="ECO:0000259" key="3">
    <source>
        <dbReference type="Pfam" id="PF00534"/>
    </source>
</evidence>
<dbReference type="Gene3D" id="3.40.50.2000">
    <property type="entry name" value="Glycogen Phosphorylase B"/>
    <property type="match status" value="2"/>
</dbReference>
<comment type="caution">
    <text evidence="5">The sequence shown here is derived from an EMBL/GenBank/DDBJ whole genome shotgun (WGS) entry which is preliminary data.</text>
</comment>